<dbReference type="PANTHER" id="PTHR11006">
    <property type="entry name" value="PROTEIN ARGININE N-METHYLTRANSFERASE"/>
    <property type="match status" value="1"/>
</dbReference>
<feature type="domain" description="Protein arginine N-methyltransferase" evidence="7">
    <location>
        <begin position="144"/>
        <end position="294"/>
    </location>
</feature>
<evidence type="ECO:0000313" key="9">
    <source>
        <dbReference type="Proteomes" id="UP000494165"/>
    </source>
</evidence>
<dbReference type="Gene3D" id="3.40.50.150">
    <property type="entry name" value="Vaccinia Virus protein VP39"/>
    <property type="match status" value="1"/>
</dbReference>
<dbReference type="Gene3D" id="2.70.160.11">
    <property type="entry name" value="Hnrnp arginine n-methyltransferase1"/>
    <property type="match status" value="1"/>
</dbReference>
<dbReference type="CDD" id="cd02440">
    <property type="entry name" value="AdoMet_MTases"/>
    <property type="match status" value="1"/>
</dbReference>
<dbReference type="OrthoDB" id="7848332at2759"/>
<protein>
    <recommendedName>
        <fullName evidence="1">type I protein arginine methyltransferase</fullName>
        <ecNumber evidence="1">2.1.1.319</ecNumber>
    </recommendedName>
</protein>
<dbReference type="AlphaFoldDB" id="A0A8S1CQX1"/>
<dbReference type="SUPFAM" id="SSF53335">
    <property type="entry name" value="S-adenosyl-L-methionine-dependent methyltransferases"/>
    <property type="match status" value="1"/>
</dbReference>
<dbReference type="InterPro" id="IPR029063">
    <property type="entry name" value="SAM-dependent_MTases_sf"/>
</dbReference>
<evidence type="ECO:0000313" key="8">
    <source>
        <dbReference type="EMBL" id="CAB3370606.1"/>
    </source>
</evidence>
<evidence type="ECO:0000256" key="5">
    <source>
        <dbReference type="ARBA" id="ARBA00049303"/>
    </source>
</evidence>
<keyword evidence="3 6" id="KW-0808">Transferase</keyword>
<comment type="catalytic activity">
    <reaction evidence="5">
        <text>L-arginyl-[protein] + S-adenosyl-L-methionine = N(omega)-methyl-L-arginyl-[protein] + S-adenosyl-L-homocysteine + H(+)</text>
        <dbReference type="Rhea" id="RHEA:48100"/>
        <dbReference type="Rhea" id="RHEA-COMP:10532"/>
        <dbReference type="Rhea" id="RHEA-COMP:11990"/>
        <dbReference type="ChEBI" id="CHEBI:15378"/>
        <dbReference type="ChEBI" id="CHEBI:29965"/>
        <dbReference type="ChEBI" id="CHEBI:57856"/>
        <dbReference type="ChEBI" id="CHEBI:59789"/>
        <dbReference type="ChEBI" id="CHEBI:65280"/>
    </reaction>
    <physiologicalReaction direction="left-to-right" evidence="5">
        <dbReference type="Rhea" id="RHEA:48101"/>
    </physiologicalReaction>
</comment>
<reference evidence="8 9" key="1">
    <citation type="submission" date="2020-04" db="EMBL/GenBank/DDBJ databases">
        <authorList>
            <person name="Alioto T."/>
            <person name="Alioto T."/>
            <person name="Gomez Garrido J."/>
        </authorList>
    </citation>
    <scope>NUCLEOTIDE SEQUENCE [LARGE SCALE GENOMIC DNA]</scope>
</reference>
<evidence type="ECO:0000256" key="4">
    <source>
        <dbReference type="ARBA" id="ARBA00022691"/>
    </source>
</evidence>
<keyword evidence="2 6" id="KW-0489">Methyltransferase</keyword>
<keyword evidence="4 6" id="KW-0949">S-adenosyl-L-methionine</keyword>
<evidence type="ECO:0000256" key="3">
    <source>
        <dbReference type="ARBA" id="ARBA00022679"/>
    </source>
</evidence>
<evidence type="ECO:0000259" key="7">
    <source>
        <dbReference type="Pfam" id="PF22528"/>
    </source>
</evidence>
<evidence type="ECO:0000256" key="6">
    <source>
        <dbReference type="PROSITE-ProRule" id="PRU01015"/>
    </source>
</evidence>
<dbReference type="Proteomes" id="UP000494165">
    <property type="component" value="Unassembled WGS sequence"/>
</dbReference>
<dbReference type="InterPro" id="IPR055135">
    <property type="entry name" value="PRMT_dom"/>
</dbReference>
<comment type="caution">
    <text evidence="8">The sequence shown here is derived from an EMBL/GenBank/DDBJ whole genome shotgun (WGS) entry which is preliminary data.</text>
</comment>
<dbReference type="EMBL" id="CADEPI010000053">
    <property type="protein sequence ID" value="CAB3370606.1"/>
    <property type="molecule type" value="Genomic_DNA"/>
</dbReference>
<name>A0A8S1CQX1_9INSE</name>
<sequence>MLEDIPRTESYKRAITLSNMFKNKIVMDVGAGTGILSLFCAQAGAKKVYAVEASKIASIALENVKENNFADVVEVIQSRVEDLPESIKVDIIVSEWMGFYLLHESMIDSVIHARDKHLKPGGKIFPEYATLNCALCSASPLFTTNWDNIFGHKMSSMRVLERQSLMAKPQVEMLEEEDILSVSRNILTIDMNSVTVQDVSAIRSKVFIATHNSGIYQGVVLWFDVTFPEPDEENEEASAEIVQLDTSPFSPQTHWKQTIILWPEDREVEEGDIVAFELFLGRSNPESRSYVIQLSELDAATEEHPVPCECGSAKCDVVRAFLENCDDNNEDQDMLSIN</sequence>
<dbReference type="GO" id="GO:0035241">
    <property type="term" value="F:protein-arginine omega-N monomethyltransferase activity"/>
    <property type="evidence" value="ECO:0007669"/>
    <property type="project" value="TreeGrafter"/>
</dbReference>
<dbReference type="GO" id="GO:0035242">
    <property type="term" value="F:protein-arginine omega-N asymmetric methyltransferase activity"/>
    <property type="evidence" value="ECO:0007669"/>
    <property type="project" value="UniProtKB-EC"/>
</dbReference>
<keyword evidence="9" id="KW-1185">Reference proteome</keyword>
<dbReference type="Pfam" id="PF06325">
    <property type="entry name" value="PrmA"/>
    <property type="match status" value="1"/>
</dbReference>
<proteinExistence type="predicted"/>
<dbReference type="EC" id="2.1.1.319" evidence="1"/>
<dbReference type="PANTHER" id="PTHR11006:SF122">
    <property type="entry name" value="ARGININE METHYLTRANSFERASE 8"/>
    <property type="match status" value="1"/>
</dbReference>
<dbReference type="Pfam" id="PF22528">
    <property type="entry name" value="PRMT_C"/>
    <property type="match status" value="1"/>
</dbReference>
<gene>
    <name evidence="8" type="ORF">CLODIP_2_CD08184</name>
</gene>
<evidence type="ECO:0000256" key="2">
    <source>
        <dbReference type="ARBA" id="ARBA00022603"/>
    </source>
</evidence>
<dbReference type="InterPro" id="IPR025799">
    <property type="entry name" value="Arg_MeTrfase"/>
</dbReference>
<organism evidence="8 9">
    <name type="scientific">Cloeon dipterum</name>
    <dbReference type="NCBI Taxonomy" id="197152"/>
    <lineage>
        <taxon>Eukaryota</taxon>
        <taxon>Metazoa</taxon>
        <taxon>Ecdysozoa</taxon>
        <taxon>Arthropoda</taxon>
        <taxon>Hexapoda</taxon>
        <taxon>Insecta</taxon>
        <taxon>Pterygota</taxon>
        <taxon>Palaeoptera</taxon>
        <taxon>Ephemeroptera</taxon>
        <taxon>Pisciforma</taxon>
        <taxon>Baetidae</taxon>
        <taxon>Cloeon</taxon>
    </lineage>
</organism>
<dbReference type="PROSITE" id="PS51678">
    <property type="entry name" value="SAM_MT_PRMT"/>
    <property type="match status" value="1"/>
</dbReference>
<dbReference type="GO" id="GO:0042054">
    <property type="term" value="F:histone methyltransferase activity"/>
    <property type="evidence" value="ECO:0007669"/>
    <property type="project" value="TreeGrafter"/>
</dbReference>
<dbReference type="FunFam" id="3.40.50.150:FF:000003">
    <property type="entry name" value="Blast:Protein arginine N-methyltransferase 1"/>
    <property type="match status" value="1"/>
</dbReference>
<dbReference type="GO" id="GO:0032259">
    <property type="term" value="P:methylation"/>
    <property type="evidence" value="ECO:0007669"/>
    <property type="project" value="UniProtKB-KW"/>
</dbReference>
<dbReference type="GO" id="GO:0005634">
    <property type="term" value="C:nucleus"/>
    <property type="evidence" value="ECO:0007669"/>
    <property type="project" value="TreeGrafter"/>
</dbReference>
<evidence type="ECO:0000256" key="1">
    <source>
        <dbReference type="ARBA" id="ARBA00011925"/>
    </source>
</evidence>
<accession>A0A8S1CQX1</accession>